<proteinExistence type="inferred from homology"/>
<dbReference type="EMBL" id="CP027669">
    <property type="protein sequence ID" value="AVO39920.1"/>
    <property type="molecule type" value="Genomic_DNA"/>
</dbReference>
<dbReference type="RefSeq" id="WP_106444814.1">
    <property type="nucleotide sequence ID" value="NZ_CP027669.1"/>
</dbReference>
<name>A0A2S0MVJ4_9BURK</name>
<dbReference type="PRINTS" id="PR01438">
    <property type="entry name" value="UNVRSLSTRESS"/>
</dbReference>
<dbReference type="CDD" id="cd00293">
    <property type="entry name" value="USP-like"/>
    <property type="match status" value="1"/>
</dbReference>
<dbReference type="KEGG" id="simp:C6571_00095"/>
<gene>
    <name evidence="3" type="ORF">C6571_00095</name>
</gene>
<dbReference type="PANTHER" id="PTHR46268:SF6">
    <property type="entry name" value="UNIVERSAL STRESS PROTEIN UP12"/>
    <property type="match status" value="1"/>
</dbReference>
<accession>A0A2S0MVJ4</accession>
<feature type="domain" description="UspA" evidence="2">
    <location>
        <begin position="1"/>
        <end position="144"/>
    </location>
</feature>
<dbReference type="AlphaFoldDB" id="A0A2S0MVJ4"/>
<evidence type="ECO:0000256" key="1">
    <source>
        <dbReference type="ARBA" id="ARBA00008791"/>
    </source>
</evidence>
<dbReference type="InterPro" id="IPR014729">
    <property type="entry name" value="Rossmann-like_a/b/a_fold"/>
</dbReference>
<dbReference type="Proteomes" id="UP000239326">
    <property type="component" value="Chromosome"/>
</dbReference>
<keyword evidence="4" id="KW-1185">Reference proteome</keyword>
<dbReference type="PANTHER" id="PTHR46268">
    <property type="entry name" value="STRESS RESPONSE PROTEIN NHAX"/>
    <property type="match status" value="1"/>
</dbReference>
<protein>
    <submittedName>
        <fullName evidence="3">Universal stress protein</fullName>
    </submittedName>
</protein>
<evidence type="ECO:0000259" key="2">
    <source>
        <dbReference type="Pfam" id="PF00582"/>
    </source>
</evidence>
<dbReference type="Pfam" id="PF00582">
    <property type="entry name" value="Usp"/>
    <property type="match status" value="1"/>
</dbReference>
<dbReference type="InterPro" id="IPR006016">
    <property type="entry name" value="UspA"/>
</dbReference>
<comment type="similarity">
    <text evidence="1">Belongs to the universal stress protein A family.</text>
</comment>
<reference evidence="3 4" key="1">
    <citation type="submission" date="2018-03" db="EMBL/GenBank/DDBJ databases">
        <title>Genome sequencing of Simplicispira sp.</title>
        <authorList>
            <person name="Kim S.-J."/>
            <person name="Heo J."/>
            <person name="Kwon S.-W."/>
        </authorList>
    </citation>
    <scope>NUCLEOTIDE SEQUENCE [LARGE SCALE GENOMIC DNA]</scope>
    <source>
        <strain evidence="3 4">SC1-8</strain>
    </source>
</reference>
<dbReference type="SUPFAM" id="SSF52402">
    <property type="entry name" value="Adenine nucleotide alpha hydrolases-like"/>
    <property type="match status" value="1"/>
</dbReference>
<organism evidence="3 4">
    <name type="scientific">Simplicispira suum</name>
    <dbReference type="NCBI Taxonomy" id="2109915"/>
    <lineage>
        <taxon>Bacteria</taxon>
        <taxon>Pseudomonadati</taxon>
        <taxon>Pseudomonadota</taxon>
        <taxon>Betaproteobacteria</taxon>
        <taxon>Burkholderiales</taxon>
        <taxon>Comamonadaceae</taxon>
        <taxon>Simplicispira</taxon>
    </lineage>
</organism>
<dbReference type="OrthoDB" id="5295044at2"/>
<sequence>MFQHLLVPTDGSALSRDTALQAVRFAKSIDAKITAFHAMPELRLLANHPGLTPETRNSFVEQARAHADELLAFVKEAAQAQSVACQTVMVSSDHPHEAILRAALDRDCDLIFMASHGRRGIEGMLVGSETQKVLTHGKIPVLVWRGQTE</sequence>
<dbReference type="InterPro" id="IPR006015">
    <property type="entry name" value="Universal_stress_UspA"/>
</dbReference>
<evidence type="ECO:0000313" key="3">
    <source>
        <dbReference type="EMBL" id="AVO39920.1"/>
    </source>
</evidence>
<dbReference type="Gene3D" id="3.40.50.620">
    <property type="entry name" value="HUPs"/>
    <property type="match status" value="1"/>
</dbReference>
<evidence type="ECO:0000313" key="4">
    <source>
        <dbReference type="Proteomes" id="UP000239326"/>
    </source>
</evidence>